<dbReference type="PROSITE" id="PS51191">
    <property type="entry name" value="FEMABX"/>
    <property type="match status" value="1"/>
</dbReference>
<dbReference type="PANTHER" id="PTHR36174">
    <property type="entry name" value="LIPID II:GLYCINE GLYCYLTRANSFERASE"/>
    <property type="match status" value="1"/>
</dbReference>
<dbReference type="GO" id="GO:0008360">
    <property type="term" value="P:regulation of cell shape"/>
    <property type="evidence" value="ECO:0007669"/>
    <property type="project" value="UniProtKB-KW"/>
</dbReference>
<keyword evidence="6" id="KW-0961">Cell wall biogenesis/degradation</keyword>
<evidence type="ECO:0000256" key="2">
    <source>
        <dbReference type="ARBA" id="ARBA00022679"/>
    </source>
</evidence>
<name>A0A1F8CUI5_9BACT</name>
<dbReference type="GO" id="GO:0071555">
    <property type="term" value="P:cell wall organization"/>
    <property type="evidence" value="ECO:0007669"/>
    <property type="project" value="UniProtKB-KW"/>
</dbReference>
<keyword evidence="5" id="KW-0012">Acyltransferase</keyword>
<dbReference type="GO" id="GO:0009252">
    <property type="term" value="P:peptidoglycan biosynthetic process"/>
    <property type="evidence" value="ECO:0007669"/>
    <property type="project" value="UniProtKB-KW"/>
</dbReference>
<dbReference type="InterPro" id="IPR003447">
    <property type="entry name" value="FEMABX"/>
</dbReference>
<evidence type="ECO:0008006" key="9">
    <source>
        <dbReference type="Google" id="ProtNLM"/>
    </source>
</evidence>
<keyword evidence="4" id="KW-0573">Peptidoglycan synthesis</keyword>
<reference evidence="7 8" key="1">
    <citation type="journal article" date="2016" name="Nat. Commun.">
        <title>Thousands of microbial genomes shed light on interconnected biogeochemical processes in an aquifer system.</title>
        <authorList>
            <person name="Anantharaman K."/>
            <person name="Brown C.T."/>
            <person name="Hug L.A."/>
            <person name="Sharon I."/>
            <person name="Castelle C.J."/>
            <person name="Probst A.J."/>
            <person name="Thomas B.C."/>
            <person name="Singh A."/>
            <person name="Wilkins M.J."/>
            <person name="Karaoz U."/>
            <person name="Brodie E.L."/>
            <person name="Williams K.H."/>
            <person name="Hubbard S.S."/>
            <person name="Banfield J.F."/>
        </authorList>
    </citation>
    <scope>NUCLEOTIDE SEQUENCE [LARGE SCALE GENOMIC DNA]</scope>
</reference>
<dbReference type="Pfam" id="PF02388">
    <property type="entry name" value="FemAB"/>
    <property type="match status" value="1"/>
</dbReference>
<dbReference type="InterPro" id="IPR050644">
    <property type="entry name" value="PG_Glycine_Bridge_Synth"/>
</dbReference>
<dbReference type="EMBL" id="MGHY01000005">
    <property type="protein sequence ID" value="OGM79984.1"/>
    <property type="molecule type" value="Genomic_DNA"/>
</dbReference>
<evidence type="ECO:0000256" key="5">
    <source>
        <dbReference type="ARBA" id="ARBA00023315"/>
    </source>
</evidence>
<dbReference type="Gene3D" id="3.40.630.30">
    <property type="match status" value="1"/>
</dbReference>
<gene>
    <name evidence="7" type="ORF">A2382_04835</name>
</gene>
<evidence type="ECO:0000256" key="4">
    <source>
        <dbReference type="ARBA" id="ARBA00022984"/>
    </source>
</evidence>
<proteinExistence type="inferred from homology"/>
<dbReference type="InterPro" id="IPR016181">
    <property type="entry name" value="Acyl_CoA_acyltransferase"/>
</dbReference>
<evidence type="ECO:0000313" key="8">
    <source>
        <dbReference type="Proteomes" id="UP000178999"/>
    </source>
</evidence>
<keyword evidence="3" id="KW-0133">Cell shape</keyword>
<dbReference type="AlphaFoldDB" id="A0A1F8CUI5"/>
<evidence type="ECO:0000256" key="3">
    <source>
        <dbReference type="ARBA" id="ARBA00022960"/>
    </source>
</evidence>
<dbReference type="SUPFAM" id="SSF55729">
    <property type="entry name" value="Acyl-CoA N-acyltransferases (Nat)"/>
    <property type="match status" value="1"/>
</dbReference>
<protein>
    <recommendedName>
        <fullName evidence="9">BioF2-like acetyltransferase domain-containing protein</fullName>
    </recommendedName>
</protein>
<dbReference type="PANTHER" id="PTHR36174:SF1">
    <property type="entry name" value="LIPID II:GLYCINE GLYCYLTRANSFERASE"/>
    <property type="match status" value="1"/>
</dbReference>
<evidence type="ECO:0000313" key="7">
    <source>
        <dbReference type="EMBL" id="OGM79984.1"/>
    </source>
</evidence>
<comment type="similarity">
    <text evidence="1">Belongs to the FemABX family.</text>
</comment>
<comment type="caution">
    <text evidence="7">The sequence shown here is derived from an EMBL/GenBank/DDBJ whole genome shotgun (WGS) entry which is preliminary data.</text>
</comment>
<keyword evidence="2" id="KW-0808">Transferase</keyword>
<sequence>MHNLSFFRKRILFLGNFIKLQRPEILNLSDIKTIITKFRLLYFLVEPKNQKQHQTLINLGFSPTQPFIPSRTITIDLTPSQKEIYQKFKKDCRYSIRKSASLAVKKTRQLSSFRTTWKKAVGLKRYIPSLSDLIQLKKAFGSQSLFLFNQELGAGAIFLVADNTCYYWYAFTAQKGRQKLIQYQIIWQGMLWAKKKKCKTFDFEGIYDKRFPNKSWLGFTHFKRSFNGKEVEYPQSVRRINIFWWVKQ</sequence>
<accession>A0A1F8CUI5</accession>
<organism evidence="7 8">
    <name type="scientific">Candidatus Woesebacteria bacterium RIFOXYB1_FULL_38_16</name>
    <dbReference type="NCBI Taxonomy" id="1802538"/>
    <lineage>
        <taxon>Bacteria</taxon>
        <taxon>Candidatus Woeseibacteriota</taxon>
    </lineage>
</organism>
<dbReference type="STRING" id="1802538.A2382_04835"/>
<dbReference type="GO" id="GO:0016755">
    <property type="term" value="F:aminoacyltransferase activity"/>
    <property type="evidence" value="ECO:0007669"/>
    <property type="project" value="InterPro"/>
</dbReference>
<evidence type="ECO:0000256" key="1">
    <source>
        <dbReference type="ARBA" id="ARBA00009943"/>
    </source>
</evidence>
<dbReference type="Proteomes" id="UP000178999">
    <property type="component" value="Unassembled WGS sequence"/>
</dbReference>
<evidence type="ECO:0000256" key="6">
    <source>
        <dbReference type="ARBA" id="ARBA00023316"/>
    </source>
</evidence>